<organism evidence="4 5">
    <name type="scientific">Thalassotalea euphylliae</name>
    <dbReference type="NCBI Taxonomy" id="1655234"/>
    <lineage>
        <taxon>Bacteria</taxon>
        <taxon>Pseudomonadati</taxon>
        <taxon>Pseudomonadota</taxon>
        <taxon>Gammaproteobacteria</taxon>
        <taxon>Alteromonadales</taxon>
        <taxon>Colwelliaceae</taxon>
        <taxon>Thalassotalea</taxon>
    </lineage>
</organism>
<evidence type="ECO:0000313" key="5">
    <source>
        <dbReference type="Proteomes" id="UP000256478"/>
    </source>
</evidence>
<proteinExistence type="predicted"/>
<dbReference type="InterPro" id="IPR031571">
    <property type="entry name" value="RcpC_dom"/>
</dbReference>
<keyword evidence="2" id="KW-0472">Membrane</keyword>
<dbReference type="InterPro" id="IPR017592">
    <property type="entry name" value="Pilus_assmbl_Flp-typ_CpaB"/>
</dbReference>
<feature type="compositionally biased region" description="Low complexity" evidence="1">
    <location>
        <begin position="204"/>
        <end position="214"/>
    </location>
</feature>
<comment type="caution">
    <text evidence="4">The sequence shown here is derived from an EMBL/GenBank/DDBJ whole genome shotgun (WGS) entry which is preliminary data.</text>
</comment>
<reference evidence="4 5" key="1">
    <citation type="submission" date="2018-08" db="EMBL/GenBank/DDBJ databases">
        <title>Thalassotalea euphylliae genome.</title>
        <authorList>
            <person name="Summers S."/>
            <person name="Rice S.A."/>
            <person name="Freckelton M.L."/>
            <person name="Nedved B.T."/>
            <person name="Hadfield M.G."/>
        </authorList>
    </citation>
    <scope>NUCLEOTIDE SEQUENCE [LARGE SCALE GENOMIC DNA]</scope>
    <source>
        <strain evidence="4 5">H1</strain>
    </source>
</reference>
<keyword evidence="2" id="KW-0812">Transmembrane</keyword>
<sequence>MLNRRIIYFTLLLTALGIVGIYWQLSLVSQSQPAKPVVQAQPQVSVLTVSEHIPAGQAIQSNQLSWQPISAEQAATLVGVFSQSTFNSAAIDNALAAYPLAKGEFLRSDAIVLPSDSEYLALTLAPNKRGIALKVDAQSAIAGLVNPGDHVDVLFYHKLGRSKKDFSYQVSASARKLVSNVKLLAVDRTVSTLAVVDEDDKSHASNSSQASHQNRFNEHSTVTVEVSSEQAGQLLIAQQLGQLSLALVSKHLSQQLSQSPSEQQTMAALDTPVAFEQMIPELGERTEIVNLLKGDHSETLVKNESLMLSTKLEQTGGDDNVF</sequence>
<dbReference type="EMBL" id="QUOU01000001">
    <property type="protein sequence ID" value="REL25948.1"/>
    <property type="molecule type" value="Genomic_DNA"/>
</dbReference>
<feature type="region of interest" description="Disordered" evidence="1">
    <location>
        <begin position="198"/>
        <end position="222"/>
    </location>
</feature>
<dbReference type="Pfam" id="PF16976">
    <property type="entry name" value="RcpC"/>
    <property type="match status" value="1"/>
</dbReference>
<feature type="domain" description="Flp pilus assembly protein RcpC/CpaB" evidence="3">
    <location>
        <begin position="119"/>
        <end position="247"/>
    </location>
</feature>
<evidence type="ECO:0000256" key="1">
    <source>
        <dbReference type="SAM" id="MobiDB-lite"/>
    </source>
</evidence>
<dbReference type="Proteomes" id="UP000256478">
    <property type="component" value="Unassembled WGS sequence"/>
</dbReference>
<evidence type="ECO:0000313" key="4">
    <source>
        <dbReference type="EMBL" id="REL25948.1"/>
    </source>
</evidence>
<dbReference type="RefSeq" id="WP_116007070.1">
    <property type="nucleotide sequence ID" value="NZ_QUOU01000001.1"/>
</dbReference>
<protein>
    <submittedName>
        <fullName evidence="4">Flp pilus assembly protein CpaB</fullName>
    </submittedName>
</protein>
<evidence type="ECO:0000259" key="3">
    <source>
        <dbReference type="Pfam" id="PF16976"/>
    </source>
</evidence>
<evidence type="ECO:0000256" key="2">
    <source>
        <dbReference type="SAM" id="Phobius"/>
    </source>
</evidence>
<feature type="transmembrane region" description="Helical" evidence="2">
    <location>
        <begin position="7"/>
        <end position="25"/>
    </location>
</feature>
<dbReference type="AlphaFoldDB" id="A0A3E0TN69"/>
<accession>A0A3E0TN69</accession>
<dbReference type="NCBIfam" id="TIGR03177">
    <property type="entry name" value="pilus_cpaB"/>
    <property type="match status" value="1"/>
</dbReference>
<name>A0A3E0TN69_9GAMM</name>
<keyword evidence="2" id="KW-1133">Transmembrane helix</keyword>
<dbReference type="OrthoDB" id="163768at2"/>
<gene>
    <name evidence="4" type="primary">cpaB</name>
    <name evidence="4" type="ORF">DXX93_04810</name>
</gene>